<organism evidence="2">
    <name type="scientific">freshwater metagenome</name>
    <dbReference type="NCBI Taxonomy" id="449393"/>
    <lineage>
        <taxon>unclassified sequences</taxon>
        <taxon>metagenomes</taxon>
        <taxon>ecological metagenomes</taxon>
    </lineage>
</organism>
<evidence type="ECO:0000256" key="1">
    <source>
        <dbReference type="SAM" id="MobiDB-lite"/>
    </source>
</evidence>
<feature type="compositionally biased region" description="Low complexity" evidence="1">
    <location>
        <begin position="29"/>
        <end position="64"/>
    </location>
</feature>
<reference evidence="2" key="1">
    <citation type="submission" date="2020-05" db="EMBL/GenBank/DDBJ databases">
        <authorList>
            <person name="Chiriac C."/>
            <person name="Salcher M."/>
            <person name="Ghai R."/>
            <person name="Kavagutti S V."/>
        </authorList>
    </citation>
    <scope>NUCLEOTIDE SEQUENCE</scope>
</reference>
<gene>
    <name evidence="2" type="ORF">UFOPK4347_00477</name>
</gene>
<feature type="region of interest" description="Disordered" evidence="1">
    <location>
        <begin position="1027"/>
        <end position="1051"/>
    </location>
</feature>
<dbReference type="InterPro" id="IPR013783">
    <property type="entry name" value="Ig-like_fold"/>
</dbReference>
<name>A0A6J7U7D0_9ZZZZ</name>
<sequence>MKNNVRHFTRNGVVLLAAFTMVATSALQASASSPTDSTSTTEAEAPTTTMGDGETTTTSPLTGVTTTLADGTVVELQNVPGPDGADGAVNQPPTDAPQDPNAVKMPEGKIVDEKTGVDLSISSNLVGAAYPGFVFMGIVYVSNIGNTSAGEKSPVSFTLSDIPDFATLKEANPVLDEKSSEGDIGWSCKSNTCTYVEKTATGTKNALLEAGTMAQADLQFNIAVDAQIPQPEDSYFDESAAKAKNGDIAGYQAMIKTVTHVTVTVAKGEDIEPNNNETVIQLLGEKREGGASVGSAGGVETHAIAGVFIDSKVRGPVYPGGPFHMELRYLPTGTETQSGKIKFSEVLPAGLALTKIKVSGTNWTCDSLTALKSCQTTGPDLKPGDFSETLIIDGQVGKAAPVNDKPFTWVVSSTTTTALDESPVQWNSTLSIRVVKTPEPDLAIRLVPRDGKSSIAPPGTVTIDALVRSVYGPAQSVFIIVNLPKGITFKSLDTEAENWECAPSAKGTPSFEGGSTIMCGKQELDAETPETLGLVVGASESTEAGAVQIVAQILAENEAEKYKAGNSVSQDLVVQPQAAPMPGVELSRADEKGGLKVISDGSATKVRIGASKDYSFSAKNLGSKALAAGEVVRFEQFVDSTAIFSGASFAKFAGYSASLDSQKINTASAGKWVCVSGTGNVPQIASPLDPSKAATSTSVAPVTTVATKKSGPAVRCEIKLASSVEPGKATPALNLTVRMSNSAKVGKPEWPVYVTMLGIPEAPIARFGMTVDISEDKTDLVPSFLAPAGPRPGGKAVATLTLRNSGDTDAKSQFVVVPGVKDGRITGVTGDSWKCARLGTALSSGFTVCSRTPALKVGTETPALSVSYESTNKSSKSLNLQAASLYGTARNVAAGRGSNLSVDLRPMLSFTVAGPGSVIDQIVDAQGKRVASTVLLTTEGNGDGAAYAWKQLCTTAEDVKNSGGDCKAISPAVKWSDNKVPNGPSATFAAPAVTTDTTLLFEVTATDSGSSSTVRASVTIIPIPTVSGPTGKSASGSGSSVSHRVPKQSVSANQVVRATAPTSGTGDASYSPVTSTGVTVNGNIFGASSVTVAQSAAVSLTAAATGVGAISYSWSQASGPTPSVIAAATTNTAALSFTAPAANVTVQLRVEATDSRGLKSSDLVTVVIGSGGTPVVSASITGADGPVVVDTSQAFALTAVGSGSGTLSYAWTQVSGTPLTLNNAGAAAVTIAATGAMGDAVLQVVVTDATGAKASAEVALELKPAGTPRALCNFVEAASKKTLSSVQSTIDAIGIGGLDLTQFAVSSDTCLESSKVTFAGAGFSLGNYLTVSDASGSVSAYGLTIRTARFTGPADWGSPQFAIAATDAVGLFIPFTGAAVSVGAFEGEVVTSSMPFLKLPDGYTASAALRFSVDAAGVKAVSLDANATGTAVNGKTPTVRVFGAIASNGTFTLDGSMTDAVNLFGTVVNFAGKVTKTSPTTATKVSLSGSLEGPVTLTTGVVLTSLSASRDAGGVITGSGKVTVGTAPSALELSADLSYTDAKNHSFAVTATTPNGTWTAAKDVVIPLSSASGTYANVNGARDISITVVGSNLTPVTGLALKTPTIAATAKCAADAPCAVNLKLSADAEITLGSTATTGKLEGNFDSVTKAASFKASIDSLPIVAGLELKSASLSIDATKVGATDQTTTITLSGSASVFGATVTASAVFSKTNILLTADLPEIKIFGDSGPVFKPGQLAWSSGPLTGFTPKVPSLPNFKAVSLTPKVPRIDLAIAVPSQISGFAGSLVASVGDIALDGEVNFSTGAFSLAASMSNDTLDASGAISRDKTGDPYKYNLTGKIKKAIAMNSSVKLTGLDFAFGNATAGAAVTFTGTGGVEVTLPDSTVLAVNGSLTYNSATDYSVAMSIGATGASFPVNGGDALSLGTASGSLVRNATGTVLSLAMSTAGPWKPVSGLSVSNVTATAALTCAVGATCVPTFNVAGTLGFDLGISALSSANVTGSLTAAGFSFSATFNDLIFSTTGDIKLTAPTLALSIPAKTSTDKASATLSGNFSMFGATIAGSMKFSSAGVLLVGTVPRFTFSGTDIGFDGGQFAWLLKAPANVSWTPTVPNLTIPAVSLPVGTPKLLLSMPIPDAVKQLTATGGAAFGAISVGGDMTLATGAFSMNAAYTSSNIDVSGSVSRADKAAGLIYSLTVAVKAPTTIVDGVTVKSLSMKIGNTTGSTVINGDGEITIGTTTDALTVGFGLNYTSSTQYSFNIAFKTGNSPTWTPFPGLSLPMAGITGSMARNGNTKTFAASFKNSSDWLPFPGVKIAEAGASINATCTVGSPCALAFTATGKVSVDVGAGFQGPATLTGTFTRTTSTLTATFPDITVTSGVVIKAPSLSLQYANGAISATIAGASDILGTTLSMSATFSAQGVLISGGMNDWTPVAGLTLANASFAFSTYAAANVVLPSSVNLGRVTVPRMNPTLLAGFSVPSWLRDLLKQPSLTVVPVTIPLKDLAGGKLPTIQIMLPTPDNWYMYRSGGSSMRFTALGFEVSGSPSPSMSLIGQTEMLTGASNEVPVPLEIRGTVSTTRISISLSLGKDKNTGAPFVWRNAFGINDLTLSEAAIQMGITLTAPMPLPSLGIAATAILPASWRSPLGMEAGVAVRLAANIDISQPCFSFQAGTLQSDGTTIAAGTAKVASIAGGVLTSTYMNLTIAPFGCQIGNVKYDPGVAAGFVGTVFGTSVSVNAKIGTSPFSLEADMAIGAFNVGPVKLDETRMGIKISPTDNYVSFAGGITIGSTKVSVSGKAGANTTDGPYIDMTGSIANLVIVPSYLEIRNATVTMNLKPAKGYANIIAGGSFNVLGTDATVALNMQMSNYQLQSLNARLQLQRTIAGVVTLNGDFAIAYTKGSVPRIDFSAAASLGGYNLGTASGFLDGNQVSITATASIGGVFSAQVSGQFVWQSGSGVNIVNRAGQTVAAAAGDFRIAATNIPMSLGGFPGSGNVTIGRAQNVVYGDFNANWAMGAGNIGGQVYVNGSFDTTGNFSFSGSGNLNLVAFSAAVSVSGSKSGSTWQFAMSANIRVMGAVDVAFRGNFYKSGSETRFTMAGSASLGAAGIGGANANFRISNEPGQAGLYASVSISIAGINGSGALWIGADGTFDTTLYVGVNFPGVSAGGNFKMSNIAYQVTGWTQQCGPIFGSWGPSICWNVPIYGPVRVATYAQIDAWLTFAGVGFRMWGNINGDGSFRFTAAAGPWSWSYCVNLGVVEVCFGASFASTITITSWSPYISIAASGSAWMDGHTLDCWWGGWHDTCLRCGWGGWGRWINAGLGFNTNPGNIWISLWGWNFSLR</sequence>
<proteinExistence type="predicted"/>
<feature type="region of interest" description="Disordered" evidence="1">
    <location>
        <begin position="76"/>
        <end position="104"/>
    </location>
</feature>
<feature type="region of interest" description="Disordered" evidence="1">
    <location>
        <begin position="28"/>
        <end position="64"/>
    </location>
</feature>
<dbReference type="Gene3D" id="2.60.40.10">
    <property type="entry name" value="Immunoglobulins"/>
    <property type="match status" value="2"/>
</dbReference>
<dbReference type="EMBL" id="CAFBQU010000008">
    <property type="protein sequence ID" value="CAB5062414.1"/>
    <property type="molecule type" value="Genomic_DNA"/>
</dbReference>
<feature type="compositionally biased region" description="Low complexity" evidence="1">
    <location>
        <begin position="1027"/>
        <end position="1042"/>
    </location>
</feature>
<evidence type="ECO:0000313" key="2">
    <source>
        <dbReference type="EMBL" id="CAB5062414.1"/>
    </source>
</evidence>
<protein>
    <submittedName>
        <fullName evidence="2">Unannotated protein</fullName>
    </submittedName>
</protein>
<accession>A0A6J7U7D0</accession>